<organism evidence="3 4">
    <name type="scientific">Methylobacterium brachythecii</name>
    <dbReference type="NCBI Taxonomy" id="1176177"/>
    <lineage>
        <taxon>Bacteria</taxon>
        <taxon>Pseudomonadati</taxon>
        <taxon>Pseudomonadota</taxon>
        <taxon>Alphaproteobacteria</taxon>
        <taxon>Hyphomicrobiales</taxon>
        <taxon>Methylobacteriaceae</taxon>
        <taxon>Methylobacterium</taxon>
    </lineage>
</organism>
<reference evidence="2" key="1">
    <citation type="journal article" date="2014" name="Int. J. Syst. Evol. Microbiol.">
        <title>Complete genome of a new Firmicutes species belonging to the dominant human colonic microbiota ('Ruminococcus bicirculans') reveals two chromosomes and a selective capacity to utilize plant glucans.</title>
        <authorList>
            <consortium name="NISC Comparative Sequencing Program"/>
            <person name="Wegmann U."/>
            <person name="Louis P."/>
            <person name="Goesmann A."/>
            <person name="Henrissat B."/>
            <person name="Duncan S.H."/>
            <person name="Flint H.J."/>
        </authorList>
    </citation>
    <scope>NUCLEOTIDE SEQUENCE</scope>
    <source>
        <strain evidence="2">NBRC 107710</strain>
    </source>
</reference>
<evidence type="ECO:0000256" key="1">
    <source>
        <dbReference type="SAM" id="SignalP"/>
    </source>
</evidence>
<sequence>MLRCVALILGLLLISGAALAEKPPAVAPGVPRSETLKPVAVYDRDGNVTSAVPFARNGKAFALPVSTTPQTYEIVQPDGAPVYRGLNLCPADIVIASVSVTAPVTTQAVTFGGKTLSNVRLVTSATGAVNEFEDTVFMARSGRVLGSSSNPMGGQTRYVSIMALADLQGVACAFRLHYGNGN</sequence>
<name>A0A7W6AQV3_9HYPH</name>
<dbReference type="AlphaFoldDB" id="A0A7W6AQV3"/>
<dbReference type="EMBL" id="BSPG01000018">
    <property type="protein sequence ID" value="GLS45151.1"/>
    <property type="molecule type" value="Genomic_DNA"/>
</dbReference>
<gene>
    <name evidence="2" type="ORF">GCM10007884_31400</name>
    <name evidence="3" type="ORF">GGR33_003706</name>
</gene>
<evidence type="ECO:0000313" key="5">
    <source>
        <dbReference type="Proteomes" id="UP001156881"/>
    </source>
</evidence>
<evidence type="ECO:0000313" key="4">
    <source>
        <dbReference type="Proteomes" id="UP000517759"/>
    </source>
</evidence>
<proteinExistence type="predicted"/>
<evidence type="ECO:0000313" key="3">
    <source>
        <dbReference type="EMBL" id="MBB3904187.1"/>
    </source>
</evidence>
<dbReference type="EMBL" id="JACIDN010000007">
    <property type="protein sequence ID" value="MBB3904187.1"/>
    <property type="molecule type" value="Genomic_DNA"/>
</dbReference>
<reference evidence="2" key="4">
    <citation type="submission" date="2023-01" db="EMBL/GenBank/DDBJ databases">
        <title>Draft genome sequence of Methylobacterium brachythecii strain NBRC 107710.</title>
        <authorList>
            <person name="Sun Q."/>
            <person name="Mori K."/>
        </authorList>
    </citation>
    <scope>NUCLEOTIDE SEQUENCE</scope>
    <source>
        <strain evidence="2">NBRC 107710</strain>
    </source>
</reference>
<reference evidence="3 4" key="3">
    <citation type="submission" date="2020-08" db="EMBL/GenBank/DDBJ databases">
        <title>Genomic Encyclopedia of Type Strains, Phase IV (KMG-IV): sequencing the most valuable type-strain genomes for metagenomic binning, comparative biology and taxonomic classification.</title>
        <authorList>
            <person name="Goeker M."/>
        </authorList>
    </citation>
    <scope>NUCLEOTIDE SEQUENCE [LARGE SCALE GENOMIC DNA]</scope>
    <source>
        <strain evidence="3 4">DSM 24105</strain>
    </source>
</reference>
<evidence type="ECO:0000313" key="2">
    <source>
        <dbReference type="EMBL" id="GLS45151.1"/>
    </source>
</evidence>
<dbReference type="Proteomes" id="UP000517759">
    <property type="component" value="Unassembled WGS sequence"/>
</dbReference>
<reference evidence="5" key="2">
    <citation type="journal article" date="2019" name="Int. J. Syst. Evol. Microbiol.">
        <title>The Global Catalogue of Microorganisms (GCM) 10K type strain sequencing project: providing services to taxonomists for standard genome sequencing and annotation.</title>
        <authorList>
            <consortium name="The Broad Institute Genomics Platform"/>
            <consortium name="The Broad Institute Genome Sequencing Center for Infectious Disease"/>
            <person name="Wu L."/>
            <person name="Ma J."/>
        </authorList>
    </citation>
    <scope>NUCLEOTIDE SEQUENCE [LARGE SCALE GENOMIC DNA]</scope>
    <source>
        <strain evidence="5">NBRC 107710</strain>
    </source>
</reference>
<feature type="chain" id="PRO_5031333608" evidence="1">
    <location>
        <begin position="21"/>
        <end position="182"/>
    </location>
</feature>
<dbReference type="Proteomes" id="UP001156881">
    <property type="component" value="Unassembled WGS sequence"/>
</dbReference>
<comment type="caution">
    <text evidence="3">The sequence shown here is derived from an EMBL/GenBank/DDBJ whole genome shotgun (WGS) entry which is preliminary data.</text>
</comment>
<feature type="signal peptide" evidence="1">
    <location>
        <begin position="1"/>
        <end position="20"/>
    </location>
</feature>
<accession>A0A7W6AQV3</accession>
<protein>
    <submittedName>
        <fullName evidence="3">Uncharacterized protein</fullName>
    </submittedName>
</protein>
<dbReference type="RefSeq" id="WP_183507823.1">
    <property type="nucleotide sequence ID" value="NZ_BSPG01000018.1"/>
</dbReference>
<keyword evidence="1" id="KW-0732">Signal</keyword>
<keyword evidence="5" id="KW-1185">Reference proteome</keyword>